<feature type="domain" description="Rhodanese" evidence="8">
    <location>
        <begin position="48"/>
        <end position="165"/>
    </location>
</feature>
<feature type="domain" description="Tyrosine-protein phosphatase" evidence="6">
    <location>
        <begin position="194"/>
        <end position="338"/>
    </location>
</feature>
<dbReference type="Proteomes" id="UP000275408">
    <property type="component" value="Unassembled WGS sequence"/>
</dbReference>
<dbReference type="InterPro" id="IPR000387">
    <property type="entry name" value="Tyr_Pase_dom"/>
</dbReference>
<dbReference type="PANTHER" id="PTHR10159:SF533">
    <property type="entry name" value="TYROSINE-PROTEIN PHOSPHATASE VHP-1"/>
    <property type="match status" value="1"/>
</dbReference>
<dbReference type="SUPFAM" id="SSF52821">
    <property type="entry name" value="Rhodanese/Cell cycle control phosphatase"/>
    <property type="match status" value="1"/>
</dbReference>
<reference evidence="9 10" key="1">
    <citation type="journal article" date="2018" name="Sci. Rep.">
        <title>Comparative analysis of the Pocillopora damicornis genome highlights role of immune system in coral evolution.</title>
        <authorList>
            <person name="Cunning R."/>
            <person name="Bay R.A."/>
            <person name="Gillette P."/>
            <person name="Baker A.C."/>
            <person name="Traylor-Knowles N."/>
        </authorList>
    </citation>
    <scope>NUCLEOTIDE SEQUENCE [LARGE SCALE GENOMIC DNA]</scope>
    <source>
        <strain evidence="9">RSMAS</strain>
        <tissue evidence="9">Whole animal</tissue>
    </source>
</reference>
<evidence type="ECO:0000256" key="3">
    <source>
        <dbReference type="ARBA" id="ARBA00022912"/>
    </source>
</evidence>
<organism evidence="9 10">
    <name type="scientific">Pocillopora damicornis</name>
    <name type="common">Cauliflower coral</name>
    <name type="synonym">Millepora damicornis</name>
    <dbReference type="NCBI Taxonomy" id="46731"/>
    <lineage>
        <taxon>Eukaryota</taxon>
        <taxon>Metazoa</taxon>
        <taxon>Cnidaria</taxon>
        <taxon>Anthozoa</taxon>
        <taxon>Hexacorallia</taxon>
        <taxon>Scleractinia</taxon>
        <taxon>Astrocoeniina</taxon>
        <taxon>Pocilloporidae</taxon>
        <taxon>Pocillopora</taxon>
    </lineage>
</organism>
<evidence type="ECO:0008006" key="11">
    <source>
        <dbReference type="Google" id="ProtNLM"/>
    </source>
</evidence>
<comment type="similarity">
    <text evidence="1">Belongs to the protein-tyrosine phosphatase family. Non-receptor class dual specificity subfamily.</text>
</comment>
<name>A0A3M6TS56_POCDA</name>
<sequence>MPPLLLGPRPTQSKVGCVNRSSDMSSGKWKSVSSTELAQSIDNGGAGNSAEILIVDCRSLVAFNGLHIRGAIHVNCTGIGRKRLSQGKAKLKDLISSAEGKEKFIRGGVGTTFVIYDELSSDPEDCNPCRPICLVLQNLLKEGRNISVLKGGLKEFCRDYQNLCENAPVNHCDVADFPPSPTTCGSCPGRPQGTPVTAILPYLYLGNEEGAADEALIDRLSIKYILNLTPRCPNFFSHRSDLNYRQIKVNDSNQEDIAQHFDEAIQFIDEARERGSGVLVHCHAGVSRSATVTVAYIMKQQGLCLGDAYKFVKELRPVISPNLNFMGQLLKYEKKKRNGESSQGKC</sequence>
<dbReference type="Pfam" id="PF00581">
    <property type="entry name" value="Rhodanese"/>
    <property type="match status" value="1"/>
</dbReference>
<dbReference type="AlphaFoldDB" id="A0A3M6TS56"/>
<dbReference type="FunFam" id="3.90.190.10:FF:000004">
    <property type="entry name" value="Protein phosphatase Slingshot homolog 2"/>
    <property type="match status" value="1"/>
</dbReference>
<proteinExistence type="inferred from homology"/>
<dbReference type="STRING" id="46731.A0A3M6TS56"/>
<dbReference type="EMBL" id="RCHS01003045">
    <property type="protein sequence ID" value="RMX44253.1"/>
    <property type="molecule type" value="Genomic_DNA"/>
</dbReference>
<dbReference type="Gene3D" id="3.90.190.10">
    <property type="entry name" value="Protein tyrosine phosphatase superfamily"/>
    <property type="match status" value="1"/>
</dbReference>
<feature type="compositionally biased region" description="Polar residues" evidence="5">
    <location>
        <begin position="10"/>
        <end position="25"/>
    </location>
</feature>
<dbReference type="GO" id="GO:0033550">
    <property type="term" value="F:MAP kinase tyrosine phosphatase activity"/>
    <property type="evidence" value="ECO:0007669"/>
    <property type="project" value="TreeGrafter"/>
</dbReference>
<dbReference type="SMART" id="SM00450">
    <property type="entry name" value="RHOD"/>
    <property type="match status" value="1"/>
</dbReference>
<dbReference type="InterPro" id="IPR036873">
    <property type="entry name" value="Rhodanese-like_dom_sf"/>
</dbReference>
<dbReference type="InterPro" id="IPR008343">
    <property type="entry name" value="MKP"/>
</dbReference>
<evidence type="ECO:0000256" key="2">
    <source>
        <dbReference type="ARBA" id="ARBA00022801"/>
    </source>
</evidence>
<gene>
    <name evidence="9" type="ORF">pdam_00005289</name>
</gene>
<dbReference type="PRINTS" id="PR01764">
    <property type="entry name" value="MAPKPHPHTASE"/>
</dbReference>
<keyword evidence="3" id="KW-0904">Protein phosphatase</keyword>
<dbReference type="PROSITE" id="PS50054">
    <property type="entry name" value="TYR_PHOSPHATASE_DUAL"/>
    <property type="match status" value="1"/>
</dbReference>
<comment type="caution">
    <text evidence="9">The sequence shown here is derived from an EMBL/GenBank/DDBJ whole genome shotgun (WGS) entry which is preliminary data.</text>
</comment>
<keyword evidence="10" id="KW-1185">Reference proteome</keyword>
<feature type="region of interest" description="Disordered" evidence="5">
    <location>
        <begin position="1"/>
        <end position="27"/>
    </location>
</feature>
<evidence type="ECO:0000256" key="5">
    <source>
        <dbReference type="SAM" id="MobiDB-lite"/>
    </source>
</evidence>
<feature type="domain" description="Tyrosine specific protein phosphatases" evidence="7">
    <location>
        <begin position="259"/>
        <end position="317"/>
    </location>
</feature>
<dbReference type="GO" id="GO:0017017">
    <property type="term" value="F:MAP kinase tyrosine/serine/threonine phosphatase activity"/>
    <property type="evidence" value="ECO:0007669"/>
    <property type="project" value="InterPro"/>
</dbReference>
<dbReference type="OMA" id="KKMTKCT"/>
<dbReference type="GO" id="GO:0005737">
    <property type="term" value="C:cytoplasm"/>
    <property type="evidence" value="ECO:0007669"/>
    <property type="project" value="TreeGrafter"/>
</dbReference>
<evidence type="ECO:0000256" key="4">
    <source>
        <dbReference type="ARBA" id="ARBA00048336"/>
    </source>
</evidence>
<dbReference type="InterPro" id="IPR000340">
    <property type="entry name" value="Dual-sp_phosphatase_cat-dom"/>
</dbReference>
<dbReference type="GO" id="GO:0043409">
    <property type="term" value="P:negative regulation of MAPK cascade"/>
    <property type="evidence" value="ECO:0007669"/>
    <property type="project" value="TreeGrafter"/>
</dbReference>
<dbReference type="InterPro" id="IPR020422">
    <property type="entry name" value="TYR_PHOSPHATASE_DUAL_dom"/>
</dbReference>
<dbReference type="PROSITE" id="PS00383">
    <property type="entry name" value="TYR_PHOSPHATASE_1"/>
    <property type="match status" value="1"/>
</dbReference>
<evidence type="ECO:0000259" key="8">
    <source>
        <dbReference type="PROSITE" id="PS50206"/>
    </source>
</evidence>
<evidence type="ECO:0000313" key="10">
    <source>
        <dbReference type="Proteomes" id="UP000275408"/>
    </source>
</evidence>
<dbReference type="Pfam" id="PF00782">
    <property type="entry name" value="DSPc"/>
    <property type="match status" value="1"/>
</dbReference>
<dbReference type="SUPFAM" id="SSF52799">
    <property type="entry name" value="(Phosphotyrosine protein) phosphatases II"/>
    <property type="match status" value="1"/>
</dbReference>
<dbReference type="InterPro" id="IPR029021">
    <property type="entry name" value="Prot-tyrosine_phosphatase-like"/>
</dbReference>
<dbReference type="InterPro" id="IPR001763">
    <property type="entry name" value="Rhodanese-like_dom"/>
</dbReference>
<dbReference type="InterPro" id="IPR016130">
    <property type="entry name" value="Tyr_Pase_AS"/>
</dbReference>
<dbReference type="GO" id="GO:0008330">
    <property type="term" value="F:protein tyrosine/threonine phosphatase activity"/>
    <property type="evidence" value="ECO:0007669"/>
    <property type="project" value="TreeGrafter"/>
</dbReference>
<evidence type="ECO:0000259" key="6">
    <source>
        <dbReference type="PROSITE" id="PS50054"/>
    </source>
</evidence>
<protein>
    <recommendedName>
        <fullName evidence="11">Protein-serine/threonine phosphatase</fullName>
    </recommendedName>
</protein>
<accession>A0A3M6TS56</accession>
<evidence type="ECO:0000313" key="9">
    <source>
        <dbReference type="EMBL" id="RMX44253.1"/>
    </source>
</evidence>
<dbReference type="PROSITE" id="PS50056">
    <property type="entry name" value="TYR_PHOSPHATASE_2"/>
    <property type="match status" value="1"/>
</dbReference>
<keyword evidence="2" id="KW-0378">Hydrolase</keyword>
<dbReference type="SMART" id="SM00195">
    <property type="entry name" value="DSPc"/>
    <property type="match status" value="1"/>
</dbReference>
<dbReference type="PANTHER" id="PTHR10159">
    <property type="entry name" value="DUAL SPECIFICITY PROTEIN PHOSPHATASE"/>
    <property type="match status" value="1"/>
</dbReference>
<dbReference type="PROSITE" id="PS50206">
    <property type="entry name" value="RHODANESE_3"/>
    <property type="match status" value="1"/>
</dbReference>
<dbReference type="Gene3D" id="3.40.250.10">
    <property type="entry name" value="Rhodanese-like domain"/>
    <property type="match status" value="1"/>
</dbReference>
<dbReference type="OrthoDB" id="165342at2759"/>
<evidence type="ECO:0000256" key="1">
    <source>
        <dbReference type="ARBA" id="ARBA00008601"/>
    </source>
</evidence>
<comment type="catalytic activity">
    <reaction evidence="4">
        <text>O-phospho-L-threonyl-[protein] + H2O = L-threonyl-[protein] + phosphate</text>
        <dbReference type="Rhea" id="RHEA:47004"/>
        <dbReference type="Rhea" id="RHEA-COMP:11060"/>
        <dbReference type="Rhea" id="RHEA-COMP:11605"/>
        <dbReference type="ChEBI" id="CHEBI:15377"/>
        <dbReference type="ChEBI" id="CHEBI:30013"/>
        <dbReference type="ChEBI" id="CHEBI:43474"/>
        <dbReference type="ChEBI" id="CHEBI:61977"/>
        <dbReference type="EC" id="3.1.3.16"/>
    </reaction>
</comment>
<dbReference type="CDD" id="cd01446">
    <property type="entry name" value="DSP_MapKP"/>
    <property type="match status" value="1"/>
</dbReference>
<evidence type="ECO:0000259" key="7">
    <source>
        <dbReference type="PROSITE" id="PS50056"/>
    </source>
</evidence>
<dbReference type="GO" id="GO:0004722">
    <property type="term" value="F:protein serine/threonine phosphatase activity"/>
    <property type="evidence" value="ECO:0007669"/>
    <property type="project" value="UniProtKB-EC"/>
</dbReference>